<dbReference type="AlphaFoldDB" id="K8DYM2"/>
<organism evidence="1 2">
    <name type="scientific">Desulforamulus hydrothermalis Lam5 = DSM 18033</name>
    <dbReference type="NCBI Taxonomy" id="1121428"/>
    <lineage>
        <taxon>Bacteria</taxon>
        <taxon>Bacillati</taxon>
        <taxon>Bacillota</taxon>
        <taxon>Clostridia</taxon>
        <taxon>Eubacteriales</taxon>
        <taxon>Peptococcaceae</taxon>
        <taxon>Desulforamulus</taxon>
    </lineage>
</organism>
<dbReference type="Proteomes" id="UP000009315">
    <property type="component" value="Unassembled WGS sequence"/>
</dbReference>
<proteinExistence type="predicted"/>
<comment type="caution">
    <text evidence="1">The sequence shown here is derived from an EMBL/GenBank/DDBJ whole genome shotgun (WGS) entry which is preliminary data.</text>
</comment>
<dbReference type="STRING" id="1121428.DESHY_160141"/>
<evidence type="ECO:0008006" key="3">
    <source>
        <dbReference type="Google" id="ProtNLM"/>
    </source>
</evidence>
<keyword evidence="2" id="KW-1185">Reference proteome</keyword>
<evidence type="ECO:0000313" key="2">
    <source>
        <dbReference type="Proteomes" id="UP000009315"/>
    </source>
</evidence>
<accession>K8DYM2</accession>
<reference evidence="1 2" key="1">
    <citation type="journal article" date="2013" name="Genome Announc.">
        <title>Genome Sequence of the Sulfate-Reducing Bacterium Desulfotomaculum hydrothermale Lam5(T).</title>
        <authorList>
            <person name="Amin O."/>
            <person name="Fardeau M.L."/>
            <person name="Valette O."/>
            <person name="Hirschler-Rea A."/>
            <person name="Barbe V."/>
            <person name="Medigue C."/>
            <person name="Vacherie B."/>
            <person name="Ollivier B."/>
            <person name="Bertin P.N."/>
            <person name="Dolla A."/>
        </authorList>
    </citation>
    <scope>NUCLEOTIDE SEQUENCE [LARGE SCALE GENOMIC DNA]</scope>
    <source>
        <strain evidence="2">Lam5 / DSM 18033</strain>
    </source>
</reference>
<protein>
    <recommendedName>
        <fullName evidence="3">DUF2508 family protein</fullName>
    </recommendedName>
</protein>
<sequence>MKTDRQILQCLLHGFSWSKLKKTVFLEKKSGYELSLEQQIEQAKQAWLIALEQMQWADKDLLEAAILKTTACEKRYIALLQKARDMNYVAWDPRQITPAATNR</sequence>
<dbReference type="EMBL" id="CAOS01000008">
    <property type="protein sequence ID" value="CCO08017.1"/>
    <property type="molecule type" value="Genomic_DNA"/>
</dbReference>
<dbReference type="RefSeq" id="WP_008411190.1">
    <property type="nucleotide sequence ID" value="NZ_CAOS01000008.1"/>
</dbReference>
<name>K8DYM2_9FIRM</name>
<evidence type="ECO:0000313" key="1">
    <source>
        <dbReference type="EMBL" id="CCO08017.1"/>
    </source>
</evidence>
<gene>
    <name evidence="1" type="ORF">DESHY_160141</name>
</gene>